<evidence type="ECO:0000256" key="9">
    <source>
        <dbReference type="ARBA" id="ARBA00023277"/>
    </source>
</evidence>
<keyword evidence="7 10" id="KW-0808">Transferase</keyword>
<dbReference type="InterPro" id="IPR044143">
    <property type="entry name" value="GlgB_N_E_set_prok"/>
</dbReference>
<evidence type="ECO:0000256" key="1">
    <source>
        <dbReference type="ARBA" id="ARBA00000826"/>
    </source>
</evidence>
<dbReference type="PANTHER" id="PTHR43651">
    <property type="entry name" value="1,4-ALPHA-GLUCAN-BRANCHING ENZYME"/>
    <property type="match status" value="1"/>
</dbReference>
<dbReference type="RefSeq" id="WP_347286361.1">
    <property type="nucleotide sequence ID" value="NZ_JAUZQE010000003.1"/>
</dbReference>
<dbReference type="NCBIfam" id="NF008967">
    <property type="entry name" value="PRK12313.1"/>
    <property type="match status" value="1"/>
</dbReference>
<evidence type="ECO:0000256" key="6">
    <source>
        <dbReference type="ARBA" id="ARBA00022676"/>
    </source>
</evidence>
<comment type="pathway">
    <text evidence="3 10">Glycan biosynthesis; glycogen biosynthesis.</text>
</comment>
<evidence type="ECO:0000256" key="4">
    <source>
        <dbReference type="ARBA" id="ARBA00009000"/>
    </source>
</evidence>
<dbReference type="CDD" id="cd02855">
    <property type="entry name" value="E_set_GBE_prok_N"/>
    <property type="match status" value="1"/>
</dbReference>
<dbReference type="Gene3D" id="2.60.40.10">
    <property type="entry name" value="Immunoglobulins"/>
    <property type="match status" value="1"/>
</dbReference>
<evidence type="ECO:0000313" key="12">
    <source>
        <dbReference type="EMBL" id="MDR4124760.1"/>
    </source>
</evidence>
<dbReference type="InterPro" id="IPR004193">
    <property type="entry name" value="Glyco_hydro_13_N"/>
</dbReference>
<feature type="active site" description="Proton donor" evidence="10">
    <location>
        <position position="364"/>
    </location>
</feature>
<keyword evidence="9 10" id="KW-0119">Carbohydrate metabolism</keyword>
<keyword evidence="8 10" id="KW-0320">Glycogen biosynthesis</keyword>
<keyword evidence="5 10" id="KW-0321">Glycogen metabolism</keyword>
<protein>
    <recommendedName>
        <fullName evidence="10">1,4-alpha-glucan branching enzyme GlgB</fullName>
        <ecNumber evidence="10">2.4.1.18</ecNumber>
    </recommendedName>
    <alternativeName>
        <fullName evidence="10">1,4-alpha-D-glucan:1,4-alpha-D-glucan 6-glucosyl-transferase</fullName>
    </alternativeName>
    <alternativeName>
        <fullName evidence="10">Alpha-(1-&gt;4)-glucan branching enzyme</fullName>
    </alternativeName>
    <alternativeName>
        <fullName evidence="10">Glycogen branching enzyme</fullName>
        <shortName evidence="10">BE</shortName>
    </alternativeName>
</protein>
<comment type="similarity">
    <text evidence="4 10">Belongs to the glycosyl hydrolase 13 family. GlgB subfamily.</text>
</comment>
<dbReference type="GO" id="GO:0003844">
    <property type="term" value="F:1,4-alpha-glucan branching enzyme activity"/>
    <property type="evidence" value="ECO:0007669"/>
    <property type="project" value="UniProtKB-EC"/>
</dbReference>
<dbReference type="SMART" id="SM00642">
    <property type="entry name" value="Aamy"/>
    <property type="match status" value="1"/>
</dbReference>
<gene>
    <name evidence="10 12" type="primary">glgB</name>
    <name evidence="12" type="ORF">Q8947_02025</name>
</gene>
<evidence type="ECO:0000256" key="8">
    <source>
        <dbReference type="ARBA" id="ARBA00023056"/>
    </source>
</evidence>
<dbReference type="NCBIfam" id="TIGR01515">
    <property type="entry name" value="branching_enzym"/>
    <property type="match status" value="1"/>
</dbReference>
<reference evidence="12 13" key="1">
    <citation type="submission" date="2023-08" db="EMBL/GenBank/DDBJ databases">
        <title>Alcaligenaceae gen. nov., a novel taxon isolated from the sludge of Yixing Pesticide Factory.</title>
        <authorList>
            <person name="Ruan L."/>
        </authorList>
    </citation>
    <scope>NUCLEOTIDE SEQUENCE [LARGE SCALE GENOMIC DNA]</scope>
    <source>
        <strain evidence="12 13">LG-2</strain>
    </source>
</reference>
<dbReference type="SUPFAM" id="SSF51445">
    <property type="entry name" value="(Trans)glycosidases"/>
    <property type="match status" value="1"/>
</dbReference>
<dbReference type="SUPFAM" id="SSF51011">
    <property type="entry name" value="Glycosyl hydrolase domain"/>
    <property type="match status" value="1"/>
</dbReference>
<comment type="catalytic activity">
    <reaction evidence="1 10">
        <text>Transfers a segment of a (1-&gt;4)-alpha-D-glucan chain to a primary hydroxy group in a similar glucan chain.</text>
        <dbReference type="EC" id="2.4.1.18"/>
    </reaction>
</comment>
<dbReference type="Gene3D" id="3.20.20.80">
    <property type="entry name" value="Glycosidases"/>
    <property type="match status" value="1"/>
</dbReference>
<dbReference type="Gene3D" id="2.60.40.1180">
    <property type="entry name" value="Golgi alpha-mannosidase II"/>
    <property type="match status" value="1"/>
</dbReference>
<dbReference type="NCBIfam" id="NF003811">
    <property type="entry name" value="PRK05402.1"/>
    <property type="match status" value="1"/>
</dbReference>
<accession>A0ABU1D2T9</accession>
<dbReference type="InterPro" id="IPR013780">
    <property type="entry name" value="Glyco_hydro_b"/>
</dbReference>
<dbReference type="Pfam" id="PF02922">
    <property type="entry name" value="CBM_48"/>
    <property type="match status" value="1"/>
</dbReference>
<dbReference type="Pfam" id="PF02806">
    <property type="entry name" value="Alpha-amylase_C"/>
    <property type="match status" value="1"/>
</dbReference>
<evidence type="ECO:0000313" key="13">
    <source>
        <dbReference type="Proteomes" id="UP001232156"/>
    </source>
</evidence>
<sequence>MAHTPLLGELDLHLLAQGRHWNLADCLGAHFCEHEGRQGVRFAVWAPNASRVSVVGDFNGWDTGRDIMYLRRECGVWECFVSDVAAGARYKYAVFDAGGHLLPLKADPVARCTEAPPATASVVCENAPFSWTDGEWMHERKSRQAHDAPLSIYEAHFGSWRRPSDGAQPQWDTTGAELIRYVADMGYTHIELLPVTEHPFGGSWGYQPLGLFAPTARHGTPTQFAAFVDACHAAGLGVILDWVPAHFPTDAHGLARFDGTALYEHLDPRQGFHPDWNTLIYNYGRNEVRNLLLASALEWTRRYHVDGLRVDAVASMLYLDYSREAGQWRPNAYGGRENLEAVAFLRDLNALLAEQAPGAMVVAEESTAWPGVTAPVHAGGLGFQFKWNMGWMHDTLRYMGHDPIHRRWHHHDMTFGMVYAHTEHFVLPLSHDEVVHGKGSLFGRMPGDDWRRFANLRAYFGFMWGHPGKKLLFMGGDIAQRSEWDHDGEVDWAALAAPGHAGVQALVRDLNRVYRQHPALHAGDVDVHGFAWVIGDDIDNSVFAFLRRHEDDCVLVVCNMTPVPRHGYCVGVPLPGVWNEILNSDARAYGGSGMGNCGAVQAREQASHGHPCSLSLVLPPLATIMLTPASGKQGDAQ</sequence>
<dbReference type="HAMAP" id="MF_00685">
    <property type="entry name" value="GlgB"/>
    <property type="match status" value="1"/>
</dbReference>
<organism evidence="12 13">
    <name type="scientific">Yanghanlia caeni</name>
    <dbReference type="NCBI Taxonomy" id="3064283"/>
    <lineage>
        <taxon>Bacteria</taxon>
        <taxon>Pseudomonadati</taxon>
        <taxon>Pseudomonadota</taxon>
        <taxon>Betaproteobacteria</taxon>
        <taxon>Burkholderiales</taxon>
        <taxon>Alcaligenaceae</taxon>
        <taxon>Yanghanlia</taxon>
    </lineage>
</organism>
<evidence type="ECO:0000256" key="5">
    <source>
        <dbReference type="ARBA" id="ARBA00022600"/>
    </source>
</evidence>
<dbReference type="InterPro" id="IPR006047">
    <property type="entry name" value="GH13_cat_dom"/>
</dbReference>
<dbReference type="EC" id="2.4.1.18" evidence="10"/>
<dbReference type="InterPro" id="IPR017853">
    <property type="entry name" value="GH"/>
</dbReference>
<proteinExistence type="inferred from homology"/>
<dbReference type="InterPro" id="IPR013783">
    <property type="entry name" value="Ig-like_fold"/>
</dbReference>
<dbReference type="PANTHER" id="PTHR43651:SF3">
    <property type="entry name" value="1,4-ALPHA-GLUCAN-BRANCHING ENZYME"/>
    <property type="match status" value="1"/>
</dbReference>
<feature type="domain" description="Glycosyl hydrolase family 13 catalytic" evidence="11">
    <location>
        <begin position="154"/>
        <end position="508"/>
    </location>
</feature>
<dbReference type="InterPro" id="IPR037439">
    <property type="entry name" value="Branching_enzy"/>
</dbReference>
<comment type="subunit">
    <text evidence="10">Monomer.</text>
</comment>
<dbReference type="InterPro" id="IPR014756">
    <property type="entry name" value="Ig_E-set"/>
</dbReference>
<comment type="function">
    <text evidence="2 10">Catalyzes the formation of the alpha-1,6-glucosidic linkages in glycogen by scission of a 1,4-alpha-linked oligosaccharide from growing alpha-1,4-glucan chains and the subsequent attachment of the oligosaccharide to the alpha-1,6 position.</text>
</comment>
<evidence type="ECO:0000256" key="10">
    <source>
        <dbReference type="HAMAP-Rule" id="MF_00685"/>
    </source>
</evidence>
<dbReference type="InterPro" id="IPR006407">
    <property type="entry name" value="GlgB"/>
</dbReference>
<dbReference type="InterPro" id="IPR006048">
    <property type="entry name" value="A-amylase/branching_C"/>
</dbReference>
<evidence type="ECO:0000256" key="7">
    <source>
        <dbReference type="ARBA" id="ARBA00022679"/>
    </source>
</evidence>
<dbReference type="SUPFAM" id="SSF81296">
    <property type="entry name" value="E set domains"/>
    <property type="match status" value="1"/>
</dbReference>
<comment type="caution">
    <text evidence="12">The sequence shown here is derived from an EMBL/GenBank/DDBJ whole genome shotgun (WGS) entry which is preliminary data.</text>
</comment>
<evidence type="ECO:0000256" key="2">
    <source>
        <dbReference type="ARBA" id="ARBA00002953"/>
    </source>
</evidence>
<dbReference type="CDD" id="cd11322">
    <property type="entry name" value="AmyAc_Glg_BE"/>
    <property type="match status" value="1"/>
</dbReference>
<name>A0ABU1D2T9_9BURK</name>
<dbReference type="Proteomes" id="UP001232156">
    <property type="component" value="Unassembled WGS sequence"/>
</dbReference>
<keyword evidence="6 10" id="KW-0328">Glycosyltransferase</keyword>
<dbReference type="EMBL" id="JAUZQE010000003">
    <property type="protein sequence ID" value="MDR4124760.1"/>
    <property type="molecule type" value="Genomic_DNA"/>
</dbReference>
<keyword evidence="13" id="KW-1185">Reference proteome</keyword>
<feature type="active site" description="Nucleophile" evidence="10">
    <location>
        <position position="311"/>
    </location>
</feature>
<dbReference type="PIRSF" id="PIRSF000463">
    <property type="entry name" value="GlgB"/>
    <property type="match status" value="1"/>
</dbReference>
<evidence type="ECO:0000256" key="3">
    <source>
        <dbReference type="ARBA" id="ARBA00004964"/>
    </source>
</evidence>
<evidence type="ECO:0000259" key="11">
    <source>
        <dbReference type="SMART" id="SM00642"/>
    </source>
</evidence>